<dbReference type="SUPFAM" id="SSF53254">
    <property type="entry name" value="Phosphoglycerate mutase-like"/>
    <property type="match status" value="1"/>
</dbReference>
<dbReference type="PANTHER" id="PTHR16469:SF51">
    <property type="entry name" value="TRANSCRIPTION FACTOR TAU 55 KDA SUBUNIT"/>
    <property type="match status" value="1"/>
</dbReference>
<dbReference type="InterPro" id="IPR029033">
    <property type="entry name" value="His_PPase_superfam"/>
</dbReference>
<dbReference type="InterPro" id="IPR051710">
    <property type="entry name" value="Phosphatase_SH3-domain"/>
</dbReference>
<dbReference type="Proteomes" id="UP001497453">
    <property type="component" value="Chromosome 1"/>
</dbReference>
<accession>A0ABP1CJT4</accession>
<dbReference type="CDD" id="cd07067">
    <property type="entry name" value="HP_PGM_like"/>
    <property type="match status" value="1"/>
</dbReference>
<keyword evidence="2" id="KW-1185">Reference proteome</keyword>
<evidence type="ECO:0000313" key="1">
    <source>
        <dbReference type="EMBL" id="CAL1695925.1"/>
    </source>
</evidence>
<evidence type="ECO:0000313" key="2">
    <source>
        <dbReference type="Proteomes" id="UP001497453"/>
    </source>
</evidence>
<evidence type="ECO:0008006" key="3">
    <source>
        <dbReference type="Google" id="ProtNLM"/>
    </source>
</evidence>
<organism evidence="1 2">
    <name type="scientific">Somion occarium</name>
    <dbReference type="NCBI Taxonomy" id="3059160"/>
    <lineage>
        <taxon>Eukaryota</taxon>
        <taxon>Fungi</taxon>
        <taxon>Dikarya</taxon>
        <taxon>Basidiomycota</taxon>
        <taxon>Agaricomycotina</taxon>
        <taxon>Agaricomycetes</taxon>
        <taxon>Polyporales</taxon>
        <taxon>Cerrenaceae</taxon>
        <taxon>Somion</taxon>
    </lineage>
</organism>
<proteinExistence type="predicted"/>
<name>A0ABP1CJT4_9APHY</name>
<dbReference type="EMBL" id="OZ037944">
    <property type="protein sequence ID" value="CAL1695925.1"/>
    <property type="molecule type" value="Genomic_DNA"/>
</dbReference>
<sequence length="278" mass="30821">MPQNARMTVETIYIARHGYRLSWVTTTWKSETGLPRDPPLAAFGVTQAQELADYFLSIPLEQRPTAIFSSPYYRCLQTAQPVSIALGVPIYVEHGLSEWYSPVVPGSGLHPRPASASELKAYFSEIDDSWQTVYYPSRKGEDVKECHVRAGRSLNRLLQETERKYEGKHKRILLMSHAATTIALTRELVGNRELSLRVGCCSITEVQRKPDGCGFIGGWEALRLASGAHLKEGSTRDWGFEDITIADGKVIADPGQPGSEHEVDEPVGCQVSGLSSRM</sequence>
<reference evidence="2" key="1">
    <citation type="submission" date="2024-04" db="EMBL/GenBank/DDBJ databases">
        <authorList>
            <person name="Shaw F."/>
            <person name="Minotto A."/>
        </authorList>
    </citation>
    <scope>NUCLEOTIDE SEQUENCE [LARGE SCALE GENOMIC DNA]</scope>
</reference>
<protein>
    <recommendedName>
        <fullName evidence="3">Phosphoglycerate mutase-like protein</fullName>
    </recommendedName>
</protein>
<gene>
    <name evidence="1" type="ORF">GFSPODELE1_LOCUS954</name>
</gene>
<dbReference type="PANTHER" id="PTHR16469">
    <property type="entry name" value="UBIQUITIN-ASSOCIATED AND SH3 DOMAIN-CONTAINING BA-RELATED"/>
    <property type="match status" value="1"/>
</dbReference>
<dbReference type="SMART" id="SM00855">
    <property type="entry name" value="PGAM"/>
    <property type="match status" value="1"/>
</dbReference>
<dbReference type="Gene3D" id="3.40.50.1240">
    <property type="entry name" value="Phosphoglycerate mutase-like"/>
    <property type="match status" value="1"/>
</dbReference>
<dbReference type="InterPro" id="IPR013078">
    <property type="entry name" value="His_Pase_superF_clade-1"/>
</dbReference>
<dbReference type="Pfam" id="PF00300">
    <property type="entry name" value="His_Phos_1"/>
    <property type="match status" value="1"/>
</dbReference>